<evidence type="ECO:0000256" key="4">
    <source>
        <dbReference type="ARBA" id="ARBA00022598"/>
    </source>
</evidence>
<evidence type="ECO:0000313" key="12">
    <source>
        <dbReference type="Proteomes" id="UP000177565"/>
    </source>
</evidence>
<keyword evidence="7 8" id="KW-0131">Cell cycle</keyword>
<keyword evidence="3 7" id="KW-0963">Cytoplasm</keyword>
<dbReference type="GO" id="GO:0005524">
    <property type="term" value="F:ATP binding"/>
    <property type="evidence" value="ECO:0007669"/>
    <property type="project" value="UniProtKB-UniRule"/>
</dbReference>
<comment type="caution">
    <text evidence="11">The sequence shown here is derived from an EMBL/GenBank/DDBJ whole genome shotgun (WGS) entry which is preliminary data.</text>
</comment>
<dbReference type="EMBL" id="MHRQ01000020">
    <property type="protein sequence ID" value="OHA26453.1"/>
    <property type="molecule type" value="Genomic_DNA"/>
</dbReference>
<dbReference type="EC" id="6.3.2.9" evidence="7 8"/>
<dbReference type="PANTHER" id="PTHR43692:SF1">
    <property type="entry name" value="UDP-N-ACETYLMURAMOYLALANINE--D-GLUTAMATE LIGASE"/>
    <property type="match status" value="1"/>
</dbReference>
<feature type="domain" description="Mur ligase central" evidence="10">
    <location>
        <begin position="159"/>
        <end position="273"/>
    </location>
</feature>
<dbReference type="GO" id="GO:0008764">
    <property type="term" value="F:UDP-N-acetylmuramoylalanine-D-glutamate ligase activity"/>
    <property type="evidence" value="ECO:0007669"/>
    <property type="project" value="UniProtKB-UniRule"/>
</dbReference>
<dbReference type="GO" id="GO:0051301">
    <property type="term" value="P:cell division"/>
    <property type="evidence" value="ECO:0007669"/>
    <property type="project" value="UniProtKB-KW"/>
</dbReference>
<protein>
    <recommendedName>
        <fullName evidence="7 8">UDP-N-acetylmuramoylalanine--D-glutamate ligase</fullName>
        <ecNumber evidence="7 8">6.3.2.9</ecNumber>
    </recommendedName>
    <alternativeName>
        <fullName evidence="7">D-glutamic acid-adding enzyme</fullName>
    </alternativeName>
    <alternativeName>
        <fullName evidence="7">UDP-N-acetylmuramoyl-L-alanyl-D-glutamate synthetase</fullName>
    </alternativeName>
</protein>
<dbReference type="Pfam" id="PF21799">
    <property type="entry name" value="MurD-like_N"/>
    <property type="match status" value="1"/>
</dbReference>
<dbReference type="NCBIfam" id="TIGR01087">
    <property type="entry name" value="murD"/>
    <property type="match status" value="1"/>
</dbReference>
<dbReference type="Gene3D" id="3.40.50.720">
    <property type="entry name" value="NAD(P)-binding Rossmann-like Domain"/>
    <property type="match status" value="1"/>
</dbReference>
<sequence>MYFVCLLENPRFSTLADSLLSDTGNSRFPTLSHPNLKAMDYKNYFKDKKVTLLGLGLLGRGVGDAEFLARHGTELIVTDLKTKEQLASSLARLKGFSNISYRLGGHDLADFRGRDFILKAAGVPLDSPFVAEARKNGIAIEMDASLFVKLAPAITTIGITGTRGKSTTVALIYEILKAAGKRVFLAGNIKDTATLPLLEKIQEGDTMVLELDSWQLQGFGDAKMSPHISVFTTFLPDHMNYYKDDMEAYFDDKANIFKYQNVQDHLVVGEDIAEKFTWGKGQLHVAHVADVPKDFLVHLPGEHSRLNAACALAVGGILGIEQQLIQSTLKEFKGLPGRLELKRVINDISYYNDTNATTPTATLAGLRAVSRDKNVVLIMGGADKGLDMSGLVAEIPQHCKAVVLLAGSGTEQLKASYPELAITTEAKSLDEALQKAKGFATKGDVVLFSPAFASFGMFKNEYDRGEQFNVLLAELN</sequence>
<evidence type="ECO:0000256" key="6">
    <source>
        <dbReference type="ARBA" id="ARBA00022840"/>
    </source>
</evidence>
<dbReference type="Pfam" id="PF02875">
    <property type="entry name" value="Mur_ligase_C"/>
    <property type="match status" value="1"/>
</dbReference>
<dbReference type="Gene3D" id="3.90.190.20">
    <property type="entry name" value="Mur ligase, C-terminal domain"/>
    <property type="match status" value="1"/>
</dbReference>
<dbReference type="SUPFAM" id="SSF53244">
    <property type="entry name" value="MurD-like peptide ligases, peptide-binding domain"/>
    <property type="match status" value="1"/>
</dbReference>
<evidence type="ECO:0000256" key="3">
    <source>
        <dbReference type="ARBA" id="ARBA00022490"/>
    </source>
</evidence>
<dbReference type="STRING" id="1802312.A3C06_02650"/>
<evidence type="ECO:0000256" key="7">
    <source>
        <dbReference type="HAMAP-Rule" id="MF_00639"/>
    </source>
</evidence>
<dbReference type="GO" id="GO:0008360">
    <property type="term" value="P:regulation of cell shape"/>
    <property type="evidence" value="ECO:0007669"/>
    <property type="project" value="UniProtKB-KW"/>
</dbReference>
<keyword evidence="7 8" id="KW-0132">Cell division</keyword>
<dbReference type="AlphaFoldDB" id="A0A1G2MRG8"/>
<dbReference type="InterPro" id="IPR036565">
    <property type="entry name" value="Mur-like_cat_sf"/>
</dbReference>
<dbReference type="InterPro" id="IPR013221">
    <property type="entry name" value="Mur_ligase_cen"/>
</dbReference>
<reference evidence="11 12" key="1">
    <citation type="journal article" date="2016" name="Nat. Commun.">
        <title>Thousands of microbial genomes shed light on interconnected biogeochemical processes in an aquifer system.</title>
        <authorList>
            <person name="Anantharaman K."/>
            <person name="Brown C.T."/>
            <person name="Hug L.A."/>
            <person name="Sharon I."/>
            <person name="Castelle C.J."/>
            <person name="Probst A.J."/>
            <person name="Thomas B.C."/>
            <person name="Singh A."/>
            <person name="Wilkins M.J."/>
            <person name="Karaoz U."/>
            <person name="Brodie E.L."/>
            <person name="Williams K.H."/>
            <person name="Hubbard S.S."/>
            <person name="Banfield J.F."/>
        </authorList>
    </citation>
    <scope>NUCLEOTIDE SEQUENCE [LARGE SCALE GENOMIC DNA]</scope>
</reference>
<dbReference type="InterPro" id="IPR036615">
    <property type="entry name" value="Mur_ligase_C_dom_sf"/>
</dbReference>
<evidence type="ECO:0000259" key="10">
    <source>
        <dbReference type="Pfam" id="PF08245"/>
    </source>
</evidence>
<keyword evidence="7 8" id="KW-0961">Cell wall biogenesis/degradation</keyword>
<name>A0A1G2MRG8_9BACT</name>
<comment type="subcellular location">
    <subcellularLocation>
        <location evidence="1 7 8">Cytoplasm</location>
    </subcellularLocation>
</comment>
<evidence type="ECO:0000259" key="9">
    <source>
        <dbReference type="Pfam" id="PF02875"/>
    </source>
</evidence>
<gene>
    <name evidence="7" type="primary">murD</name>
    <name evidence="11" type="ORF">A3C06_02650</name>
</gene>
<evidence type="ECO:0000256" key="1">
    <source>
        <dbReference type="ARBA" id="ARBA00004496"/>
    </source>
</evidence>
<dbReference type="UniPathway" id="UPA00219"/>
<dbReference type="Gene3D" id="3.40.1190.10">
    <property type="entry name" value="Mur-like, catalytic domain"/>
    <property type="match status" value="1"/>
</dbReference>
<evidence type="ECO:0000256" key="8">
    <source>
        <dbReference type="RuleBase" id="RU003664"/>
    </source>
</evidence>
<comment type="function">
    <text evidence="7 8">Cell wall formation. Catalyzes the addition of glutamate to the nucleotide precursor UDP-N-acetylmuramoyl-L-alanine (UMA).</text>
</comment>
<dbReference type="InterPro" id="IPR004101">
    <property type="entry name" value="Mur_ligase_C"/>
</dbReference>
<dbReference type="SUPFAM" id="SSF51984">
    <property type="entry name" value="MurCD N-terminal domain"/>
    <property type="match status" value="1"/>
</dbReference>
<keyword evidence="7 8" id="KW-0573">Peptidoglycan synthesis</keyword>
<dbReference type="GO" id="GO:0009252">
    <property type="term" value="P:peptidoglycan biosynthetic process"/>
    <property type="evidence" value="ECO:0007669"/>
    <property type="project" value="UniProtKB-UniRule"/>
</dbReference>
<comment type="catalytic activity">
    <reaction evidence="7 8">
        <text>UDP-N-acetyl-alpha-D-muramoyl-L-alanine + D-glutamate + ATP = UDP-N-acetyl-alpha-D-muramoyl-L-alanyl-D-glutamate + ADP + phosphate + H(+)</text>
        <dbReference type="Rhea" id="RHEA:16429"/>
        <dbReference type="ChEBI" id="CHEBI:15378"/>
        <dbReference type="ChEBI" id="CHEBI:29986"/>
        <dbReference type="ChEBI" id="CHEBI:30616"/>
        <dbReference type="ChEBI" id="CHEBI:43474"/>
        <dbReference type="ChEBI" id="CHEBI:83898"/>
        <dbReference type="ChEBI" id="CHEBI:83900"/>
        <dbReference type="ChEBI" id="CHEBI:456216"/>
        <dbReference type="EC" id="6.3.2.9"/>
    </reaction>
</comment>
<feature type="domain" description="Mur ligase C-terminal" evidence="9">
    <location>
        <begin position="337"/>
        <end position="451"/>
    </location>
</feature>
<dbReference type="PANTHER" id="PTHR43692">
    <property type="entry name" value="UDP-N-ACETYLMURAMOYLALANINE--D-GLUTAMATE LIGASE"/>
    <property type="match status" value="1"/>
</dbReference>
<keyword evidence="5 7" id="KW-0547">Nucleotide-binding</keyword>
<accession>A0A1G2MRG8</accession>
<evidence type="ECO:0000256" key="5">
    <source>
        <dbReference type="ARBA" id="ARBA00022741"/>
    </source>
</evidence>
<evidence type="ECO:0000256" key="2">
    <source>
        <dbReference type="ARBA" id="ARBA00004752"/>
    </source>
</evidence>
<evidence type="ECO:0000313" key="11">
    <source>
        <dbReference type="EMBL" id="OHA26453.1"/>
    </source>
</evidence>
<dbReference type="Pfam" id="PF08245">
    <property type="entry name" value="Mur_ligase_M"/>
    <property type="match status" value="1"/>
</dbReference>
<organism evidence="11 12">
    <name type="scientific">Candidatus Taylorbacteria bacterium RIFCSPHIGHO2_02_FULL_46_13</name>
    <dbReference type="NCBI Taxonomy" id="1802312"/>
    <lineage>
        <taxon>Bacteria</taxon>
        <taxon>Candidatus Tayloriibacteriota</taxon>
    </lineage>
</organism>
<keyword evidence="7 8" id="KW-0133">Cell shape</keyword>
<dbReference type="SUPFAM" id="SSF53623">
    <property type="entry name" value="MurD-like peptide ligases, catalytic domain"/>
    <property type="match status" value="1"/>
</dbReference>
<dbReference type="GO" id="GO:0071555">
    <property type="term" value="P:cell wall organization"/>
    <property type="evidence" value="ECO:0007669"/>
    <property type="project" value="UniProtKB-KW"/>
</dbReference>
<keyword evidence="4 7" id="KW-0436">Ligase</keyword>
<keyword evidence="6 7" id="KW-0067">ATP-binding</keyword>
<dbReference type="HAMAP" id="MF_00639">
    <property type="entry name" value="MurD"/>
    <property type="match status" value="1"/>
</dbReference>
<dbReference type="InterPro" id="IPR005762">
    <property type="entry name" value="MurD"/>
</dbReference>
<feature type="binding site" evidence="7">
    <location>
        <begin position="161"/>
        <end position="167"/>
    </location>
    <ligand>
        <name>ATP</name>
        <dbReference type="ChEBI" id="CHEBI:30616"/>
    </ligand>
</feature>
<proteinExistence type="inferred from homology"/>
<dbReference type="GO" id="GO:0005737">
    <property type="term" value="C:cytoplasm"/>
    <property type="evidence" value="ECO:0007669"/>
    <property type="project" value="UniProtKB-SubCell"/>
</dbReference>
<comment type="similarity">
    <text evidence="7">Belongs to the MurCDEF family.</text>
</comment>
<dbReference type="Proteomes" id="UP000177565">
    <property type="component" value="Unassembled WGS sequence"/>
</dbReference>
<comment type="pathway">
    <text evidence="2 7 8">Cell wall biogenesis; peptidoglycan biosynthesis.</text>
</comment>